<evidence type="ECO:0008006" key="3">
    <source>
        <dbReference type="Google" id="ProtNLM"/>
    </source>
</evidence>
<evidence type="ECO:0000313" key="2">
    <source>
        <dbReference type="Proteomes" id="UP000319384"/>
    </source>
</evidence>
<reference evidence="1 2" key="1">
    <citation type="submission" date="2019-02" db="EMBL/GenBank/DDBJ databases">
        <title>Prokaryotic population dynamics and viral predation in marine succession experiment using metagenomics: the confinement effect.</title>
        <authorList>
            <person name="Haro-Moreno J.M."/>
            <person name="Rodriguez-Valera F."/>
            <person name="Lopez-Perez M."/>
        </authorList>
    </citation>
    <scope>NUCLEOTIDE SEQUENCE [LARGE SCALE GENOMIC DNA]</scope>
    <source>
        <strain evidence="1">MED-G162</strain>
    </source>
</reference>
<comment type="caution">
    <text evidence="1">The sequence shown here is derived from an EMBL/GenBank/DDBJ whole genome shotgun (WGS) entry which is preliminary data.</text>
</comment>
<protein>
    <recommendedName>
        <fullName evidence="3">LPS-assembly lipoprotein LptE</fullName>
    </recommendedName>
</protein>
<dbReference type="AlphaFoldDB" id="A0A520N1Q4"/>
<proteinExistence type="predicted"/>
<dbReference type="Proteomes" id="UP000319384">
    <property type="component" value="Unassembled WGS sequence"/>
</dbReference>
<accession>A0A520N1Q4</accession>
<name>A0A520N1Q4_9GAMM</name>
<gene>
    <name evidence="1" type="ORF">EVA95_00695</name>
</gene>
<organism evidence="1 2">
    <name type="scientific">SAR86 cluster bacterium</name>
    <dbReference type="NCBI Taxonomy" id="2030880"/>
    <lineage>
        <taxon>Bacteria</taxon>
        <taxon>Pseudomonadati</taxon>
        <taxon>Pseudomonadota</taxon>
        <taxon>Gammaproteobacteria</taxon>
        <taxon>SAR86 cluster</taxon>
    </lineage>
</organism>
<dbReference type="PROSITE" id="PS51257">
    <property type="entry name" value="PROKAR_LIPOPROTEIN"/>
    <property type="match status" value="1"/>
</dbReference>
<dbReference type="EMBL" id="SHBH01000003">
    <property type="protein sequence ID" value="RZO27401.1"/>
    <property type="molecule type" value="Genomic_DNA"/>
</dbReference>
<evidence type="ECO:0000313" key="1">
    <source>
        <dbReference type="EMBL" id="RZO27401.1"/>
    </source>
</evidence>
<sequence length="153" mass="17829">MNYQKKIFLTFTVLFISSCSIGQFEKVDTNLKYYSFTYNDEIPSYLKKKIQNINHGGDKENIHDINISNFDLKKYDIYSGSTLRALETEVKGSLNISIKKEDKIINKTFNSIKRFSSVELNPLAENQILEFMEREIINDLMAQLIIEVKLLDL</sequence>